<protein>
    <recommendedName>
        <fullName evidence="5">Zn(2)-C6 fungal-type domain-containing protein</fullName>
    </recommendedName>
</protein>
<dbReference type="PROSITE" id="PS00463">
    <property type="entry name" value="ZN2_CY6_FUNGAL_1"/>
    <property type="match status" value="1"/>
</dbReference>
<dbReference type="GeneID" id="28843983"/>
<dbReference type="EMBL" id="KV460296">
    <property type="protein sequence ID" value="OBT91380.2"/>
    <property type="molecule type" value="Genomic_DNA"/>
</dbReference>
<keyword evidence="2" id="KW-0479">Metal-binding</keyword>
<sequence>MASRRGSTVTRACDSCRMRKVKCDASEDCSNCRLSGLPCQYTSARRKRGPKVTRALRAIEKARQATPNAYTPALEDRLPSNEGPMFPPTPSIWADSQGQQGHEDLTPSFSGTEIVPTTESAGAIRDSLVQSMNCSIPSIPALNVINLCIELYMKYTFPTAPCVHEPTLQASANKFFAEDSSAQLFGTGSWGDKVVDMRAFTLLTAVCASVASVLPKSLLPYQEALAEPCLKASRNMLKVFEDFDIEHPCATSIISRSLHSTALQQITGKSALAYHILGQATLLLQTMRLYREDALSSHNALQAQLLRNAFWQLFAADKASACLGSRPFVLHEMLFGEELTLRLSGETMVPLMSTSSPWFEETLEGKILLGFHFIPRLWSTAASLLSDIKAYGGVDEDAEMKTRLIQDYVVFSGILDELPQWLQTSSLIVCSEDGRATQCQRTMFWVQRCTIMVTYQCLRLVILQQCINSKAWDIIGLNGLALTIAMAKIGIIYDFIQTLEDIPFVYLQVKGEPTVQRIRVVGSVLLEMTFNPENETIQERAKNYFVKLLDILGRLDSKASDEMSSWQP</sequence>
<feature type="domain" description="Zn(2)-C6 fungal-type" evidence="5">
    <location>
        <begin position="12"/>
        <end position="41"/>
    </location>
</feature>
<dbReference type="InterPro" id="IPR001138">
    <property type="entry name" value="Zn2Cys6_DnaBD"/>
</dbReference>
<gene>
    <name evidence="6" type="ORF">VE01_10597</name>
</gene>
<keyword evidence="3" id="KW-0238">DNA-binding</keyword>
<name>A0A1B8G6D8_9PEZI</name>
<dbReference type="Gene3D" id="4.10.240.10">
    <property type="entry name" value="Zn(2)-C6 fungal-type DNA-binding domain"/>
    <property type="match status" value="1"/>
</dbReference>
<dbReference type="GO" id="GO:0008270">
    <property type="term" value="F:zinc ion binding"/>
    <property type="evidence" value="ECO:0007669"/>
    <property type="project" value="InterPro"/>
</dbReference>
<dbReference type="GO" id="GO:0000981">
    <property type="term" value="F:DNA-binding transcription factor activity, RNA polymerase II-specific"/>
    <property type="evidence" value="ECO:0007669"/>
    <property type="project" value="InterPro"/>
</dbReference>
<comment type="subcellular location">
    <subcellularLocation>
        <location evidence="1">Nucleus</location>
    </subcellularLocation>
</comment>
<dbReference type="InterPro" id="IPR036864">
    <property type="entry name" value="Zn2-C6_fun-type_DNA-bd_sf"/>
</dbReference>
<dbReference type="SMART" id="SM00066">
    <property type="entry name" value="GAL4"/>
    <property type="match status" value="1"/>
</dbReference>
<dbReference type="GO" id="GO:0003677">
    <property type="term" value="F:DNA binding"/>
    <property type="evidence" value="ECO:0007669"/>
    <property type="project" value="UniProtKB-KW"/>
</dbReference>
<dbReference type="SUPFAM" id="SSF57701">
    <property type="entry name" value="Zn2/Cys6 DNA-binding domain"/>
    <property type="match status" value="1"/>
</dbReference>
<reference evidence="7" key="2">
    <citation type="journal article" date="2018" name="Nat. Commun.">
        <title>Extreme sensitivity to ultraviolet light in the fungal pathogen causing white-nose syndrome of bats.</title>
        <authorList>
            <person name="Palmer J.M."/>
            <person name="Drees K.P."/>
            <person name="Foster J.T."/>
            <person name="Lindner D.L."/>
        </authorList>
    </citation>
    <scope>NUCLEOTIDE SEQUENCE [LARGE SCALE GENOMIC DNA]</scope>
    <source>
        <strain evidence="7">UAMH 10579</strain>
    </source>
</reference>
<dbReference type="InterPro" id="IPR050987">
    <property type="entry name" value="AtrR-like"/>
</dbReference>
<keyword evidence="4" id="KW-0539">Nucleus</keyword>
<reference evidence="6 7" key="1">
    <citation type="submission" date="2016-03" db="EMBL/GenBank/DDBJ databases">
        <title>Comparative genomics of Pseudogymnoascus destructans, the fungus causing white-nose syndrome of bats.</title>
        <authorList>
            <person name="Palmer J.M."/>
            <person name="Drees K.P."/>
            <person name="Foster J.T."/>
            <person name="Lindner D.L."/>
        </authorList>
    </citation>
    <scope>NUCLEOTIDE SEQUENCE [LARGE SCALE GENOMIC DNA]</scope>
    <source>
        <strain evidence="6 7">UAMH 10579</strain>
    </source>
</reference>
<proteinExistence type="predicted"/>
<dbReference type="Pfam" id="PF00172">
    <property type="entry name" value="Zn_clus"/>
    <property type="match status" value="1"/>
</dbReference>
<keyword evidence="7" id="KW-1185">Reference proteome</keyword>
<dbReference type="STRING" id="342668.A0A1B8G6D8"/>
<dbReference type="GO" id="GO:0005634">
    <property type="term" value="C:nucleus"/>
    <property type="evidence" value="ECO:0007669"/>
    <property type="project" value="UniProtKB-SubCell"/>
</dbReference>
<evidence type="ECO:0000256" key="1">
    <source>
        <dbReference type="ARBA" id="ARBA00004123"/>
    </source>
</evidence>
<dbReference type="CDD" id="cd00067">
    <property type="entry name" value="GAL4"/>
    <property type="match status" value="1"/>
</dbReference>
<evidence type="ECO:0000256" key="2">
    <source>
        <dbReference type="ARBA" id="ARBA00022723"/>
    </source>
</evidence>
<evidence type="ECO:0000256" key="4">
    <source>
        <dbReference type="ARBA" id="ARBA00023242"/>
    </source>
</evidence>
<dbReference type="PANTHER" id="PTHR46910">
    <property type="entry name" value="TRANSCRIPTION FACTOR PDR1"/>
    <property type="match status" value="1"/>
</dbReference>
<evidence type="ECO:0000313" key="7">
    <source>
        <dbReference type="Proteomes" id="UP000091956"/>
    </source>
</evidence>
<dbReference type="PROSITE" id="PS50048">
    <property type="entry name" value="ZN2_CY6_FUNGAL_2"/>
    <property type="match status" value="1"/>
</dbReference>
<accession>A0A1B8G6D8</accession>
<evidence type="ECO:0000313" key="6">
    <source>
        <dbReference type="EMBL" id="OBT91380.2"/>
    </source>
</evidence>
<dbReference type="AlphaFoldDB" id="A0A1B8G6D8"/>
<dbReference type="CDD" id="cd12148">
    <property type="entry name" value="fungal_TF_MHR"/>
    <property type="match status" value="1"/>
</dbReference>
<evidence type="ECO:0000256" key="3">
    <source>
        <dbReference type="ARBA" id="ARBA00023125"/>
    </source>
</evidence>
<organism evidence="6 7">
    <name type="scientific">Pseudogymnoascus verrucosus</name>
    <dbReference type="NCBI Taxonomy" id="342668"/>
    <lineage>
        <taxon>Eukaryota</taxon>
        <taxon>Fungi</taxon>
        <taxon>Dikarya</taxon>
        <taxon>Ascomycota</taxon>
        <taxon>Pezizomycotina</taxon>
        <taxon>Leotiomycetes</taxon>
        <taxon>Thelebolales</taxon>
        <taxon>Thelebolaceae</taxon>
        <taxon>Pseudogymnoascus</taxon>
    </lineage>
</organism>
<dbReference type="RefSeq" id="XP_059319223.1">
    <property type="nucleotide sequence ID" value="XM_059464166.1"/>
</dbReference>
<dbReference type="PANTHER" id="PTHR46910:SF3">
    <property type="entry name" value="HALOTOLERANCE PROTEIN 9-RELATED"/>
    <property type="match status" value="1"/>
</dbReference>
<dbReference type="Proteomes" id="UP000091956">
    <property type="component" value="Unassembled WGS sequence"/>
</dbReference>
<evidence type="ECO:0000259" key="5">
    <source>
        <dbReference type="PROSITE" id="PS50048"/>
    </source>
</evidence>